<feature type="region of interest" description="Disordered" evidence="1">
    <location>
        <begin position="124"/>
        <end position="161"/>
    </location>
</feature>
<dbReference type="Pfam" id="PF00472">
    <property type="entry name" value="RF-1"/>
    <property type="match status" value="1"/>
</dbReference>
<keyword evidence="4" id="KW-1185">Reference proteome</keyword>
<accession>A0A517MF76</accession>
<protein>
    <submittedName>
        <fullName evidence="3">Peptidyl-tRNA hydrolase ArfB</fullName>
        <ecNumber evidence="3">3.1.1.29</ecNumber>
    </submittedName>
</protein>
<dbReference type="PANTHER" id="PTHR47814">
    <property type="entry name" value="PEPTIDYL-TRNA HYDROLASE ARFB"/>
    <property type="match status" value="1"/>
</dbReference>
<dbReference type="GO" id="GO:0003747">
    <property type="term" value="F:translation release factor activity"/>
    <property type="evidence" value="ECO:0007669"/>
    <property type="project" value="InterPro"/>
</dbReference>
<proteinExistence type="predicted"/>
<evidence type="ECO:0000313" key="3">
    <source>
        <dbReference type="EMBL" id="QDS93535.1"/>
    </source>
</evidence>
<dbReference type="GO" id="GO:0043022">
    <property type="term" value="F:ribosome binding"/>
    <property type="evidence" value="ECO:0007669"/>
    <property type="project" value="TreeGrafter"/>
</dbReference>
<dbReference type="InterPro" id="IPR000352">
    <property type="entry name" value="Pep_chain_release_fac_I"/>
</dbReference>
<dbReference type="SUPFAM" id="SSF110916">
    <property type="entry name" value="Peptidyl-tRNA hydrolase domain-like"/>
    <property type="match status" value="1"/>
</dbReference>
<sequence length="161" mass="18567">MQPPRRTLAVVRIAREKDPFVENLVINRRLTIPASQLEVSYARSSGPGGQNVNKVNSKVTLRWQVRDQPLIPDGWRDRFLTAFGTRVTIHGEIVLQSDRYRDAPRNLQDCCDKLQQMLLQVAVPQKARRKTKPTLGSKKRRLDSKKRQSDKKRLRGRPGMD</sequence>
<feature type="domain" description="Prokaryotic-type class I peptide chain release factors" evidence="2">
    <location>
        <begin position="43"/>
        <end position="59"/>
    </location>
</feature>
<dbReference type="EC" id="3.1.1.29" evidence="3"/>
<name>A0A517MF76_9BACT</name>
<dbReference type="PANTHER" id="PTHR47814:SF1">
    <property type="entry name" value="PEPTIDYL-TRNA HYDROLASE ARFB"/>
    <property type="match status" value="1"/>
</dbReference>
<dbReference type="GO" id="GO:0072344">
    <property type="term" value="P:rescue of stalled ribosome"/>
    <property type="evidence" value="ECO:0007669"/>
    <property type="project" value="TreeGrafter"/>
</dbReference>
<dbReference type="Proteomes" id="UP000320672">
    <property type="component" value="Chromosome"/>
</dbReference>
<dbReference type="Gene3D" id="3.30.160.20">
    <property type="match status" value="1"/>
</dbReference>
<organism evidence="3 4">
    <name type="scientific">Roseimaritima multifibrata</name>
    <dbReference type="NCBI Taxonomy" id="1930274"/>
    <lineage>
        <taxon>Bacteria</taxon>
        <taxon>Pseudomonadati</taxon>
        <taxon>Planctomycetota</taxon>
        <taxon>Planctomycetia</taxon>
        <taxon>Pirellulales</taxon>
        <taxon>Pirellulaceae</taxon>
        <taxon>Roseimaritima</taxon>
    </lineage>
</organism>
<dbReference type="GO" id="GO:0004045">
    <property type="term" value="F:peptidyl-tRNA hydrolase activity"/>
    <property type="evidence" value="ECO:0007669"/>
    <property type="project" value="UniProtKB-EC"/>
</dbReference>
<evidence type="ECO:0000259" key="2">
    <source>
        <dbReference type="PROSITE" id="PS00745"/>
    </source>
</evidence>
<dbReference type="KEGG" id="rml:FF011L_23050"/>
<dbReference type="PROSITE" id="PS00745">
    <property type="entry name" value="RF_PROK_I"/>
    <property type="match status" value="1"/>
</dbReference>
<feature type="compositionally biased region" description="Basic residues" evidence="1">
    <location>
        <begin position="126"/>
        <end position="161"/>
    </location>
</feature>
<reference evidence="3 4" key="1">
    <citation type="submission" date="2019-02" db="EMBL/GenBank/DDBJ databases">
        <title>Deep-cultivation of Planctomycetes and their phenomic and genomic characterization uncovers novel biology.</title>
        <authorList>
            <person name="Wiegand S."/>
            <person name="Jogler M."/>
            <person name="Boedeker C."/>
            <person name="Pinto D."/>
            <person name="Vollmers J."/>
            <person name="Rivas-Marin E."/>
            <person name="Kohn T."/>
            <person name="Peeters S.H."/>
            <person name="Heuer A."/>
            <person name="Rast P."/>
            <person name="Oberbeckmann S."/>
            <person name="Bunk B."/>
            <person name="Jeske O."/>
            <person name="Meyerdierks A."/>
            <person name="Storesund J.E."/>
            <person name="Kallscheuer N."/>
            <person name="Luecker S."/>
            <person name="Lage O.M."/>
            <person name="Pohl T."/>
            <person name="Merkel B.J."/>
            <person name="Hornburger P."/>
            <person name="Mueller R.-W."/>
            <person name="Bruemmer F."/>
            <person name="Labrenz M."/>
            <person name="Spormann A.M."/>
            <person name="Op den Camp H."/>
            <person name="Overmann J."/>
            <person name="Amann R."/>
            <person name="Jetten M.S.M."/>
            <person name="Mascher T."/>
            <person name="Medema M.H."/>
            <person name="Devos D.P."/>
            <person name="Kaster A.-K."/>
            <person name="Ovreas L."/>
            <person name="Rohde M."/>
            <person name="Galperin M.Y."/>
            <person name="Jogler C."/>
        </authorList>
    </citation>
    <scope>NUCLEOTIDE SEQUENCE [LARGE SCALE GENOMIC DNA]</scope>
    <source>
        <strain evidence="3 4">FF011L</strain>
    </source>
</reference>
<gene>
    <name evidence="3" type="primary">arfB</name>
    <name evidence="3" type="ORF">FF011L_23050</name>
</gene>
<dbReference type="AlphaFoldDB" id="A0A517MF76"/>
<dbReference type="OrthoDB" id="9815709at2"/>
<dbReference type="NCBIfam" id="NF006718">
    <property type="entry name" value="PRK09256.1"/>
    <property type="match status" value="1"/>
</dbReference>
<keyword evidence="3" id="KW-0378">Hydrolase</keyword>
<dbReference type="EMBL" id="CP036262">
    <property type="protein sequence ID" value="QDS93535.1"/>
    <property type="molecule type" value="Genomic_DNA"/>
</dbReference>
<evidence type="ECO:0000256" key="1">
    <source>
        <dbReference type="SAM" id="MobiDB-lite"/>
    </source>
</evidence>
<evidence type="ECO:0000313" key="4">
    <source>
        <dbReference type="Proteomes" id="UP000320672"/>
    </source>
</evidence>